<keyword evidence="4" id="KW-1185">Reference proteome</keyword>
<keyword evidence="1" id="KW-0175">Coiled coil</keyword>
<sequence>MVRSRHKADASHDVKMGTPAPSEGGEPLTPQSQPSVQFNAPVASRETAAVDGLENAPRSLHESAQQIDTEGVNWKAISEETKEFYWKEFKKKCCWESFEEAGIKAAWRSKVQGHDCRFKEFQEKALQHWNDPKVIQRSEIYSRNSRGAANAHGLSTHTSGSITYAEWSDKLDAIAARREELTQTTPGNIDENQLYLDVVGGGEKRRKKQLEDERQAMTERMDQMKLEMEMNMECMRSFMMEEMMRLVRDLPTSLPPPPQN</sequence>
<protein>
    <recommendedName>
        <fullName evidence="5">No apical meristem-associated C-terminal domain-containing protein</fullName>
    </recommendedName>
</protein>
<proteinExistence type="predicted"/>
<evidence type="ECO:0008006" key="5">
    <source>
        <dbReference type="Google" id="ProtNLM"/>
    </source>
</evidence>
<reference evidence="3 4" key="1">
    <citation type="journal article" date="2023" name="Plant Biotechnol. J.">
        <title>Chromosome-level wild Hevea brasiliensis genome provides new tools for genomic-assisted breeding and valuable loci to elevate rubber yield.</title>
        <authorList>
            <person name="Cheng H."/>
            <person name="Song X."/>
            <person name="Hu Y."/>
            <person name="Wu T."/>
            <person name="Yang Q."/>
            <person name="An Z."/>
            <person name="Feng S."/>
            <person name="Deng Z."/>
            <person name="Wu W."/>
            <person name="Zeng X."/>
            <person name="Tu M."/>
            <person name="Wang X."/>
            <person name="Huang H."/>
        </authorList>
    </citation>
    <scope>NUCLEOTIDE SEQUENCE [LARGE SCALE GENOMIC DNA]</scope>
    <source>
        <strain evidence="3">MT/VB/25A 57/8</strain>
    </source>
</reference>
<feature type="region of interest" description="Disordered" evidence="2">
    <location>
        <begin position="1"/>
        <end position="40"/>
    </location>
</feature>
<evidence type="ECO:0000313" key="3">
    <source>
        <dbReference type="EMBL" id="KAJ9167023.1"/>
    </source>
</evidence>
<comment type="caution">
    <text evidence="3">The sequence shown here is derived from an EMBL/GenBank/DDBJ whole genome shotgun (WGS) entry which is preliminary data.</text>
</comment>
<gene>
    <name evidence="3" type="ORF">P3X46_021707</name>
</gene>
<feature type="coiled-coil region" evidence="1">
    <location>
        <begin position="164"/>
        <end position="227"/>
    </location>
</feature>
<evidence type="ECO:0000313" key="4">
    <source>
        <dbReference type="Proteomes" id="UP001174677"/>
    </source>
</evidence>
<dbReference type="Proteomes" id="UP001174677">
    <property type="component" value="Chromosome 12"/>
</dbReference>
<evidence type="ECO:0000256" key="1">
    <source>
        <dbReference type="SAM" id="Coils"/>
    </source>
</evidence>
<dbReference type="EMBL" id="JARPOI010000012">
    <property type="protein sequence ID" value="KAJ9167023.1"/>
    <property type="molecule type" value="Genomic_DNA"/>
</dbReference>
<evidence type="ECO:0000256" key="2">
    <source>
        <dbReference type="SAM" id="MobiDB-lite"/>
    </source>
</evidence>
<name>A0ABQ9LIB3_HEVBR</name>
<organism evidence="3 4">
    <name type="scientific">Hevea brasiliensis</name>
    <name type="common">Para rubber tree</name>
    <name type="synonym">Siphonia brasiliensis</name>
    <dbReference type="NCBI Taxonomy" id="3981"/>
    <lineage>
        <taxon>Eukaryota</taxon>
        <taxon>Viridiplantae</taxon>
        <taxon>Streptophyta</taxon>
        <taxon>Embryophyta</taxon>
        <taxon>Tracheophyta</taxon>
        <taxon>Spermatophyta</taxon>
        <taxon>Magnoliopsida</taxon>
        <taxon>eudicotyledons</taxon>
        <taxon>Gunneridae</taxon>
        <taxon>Pentapetalae</taxon>
        <taxon>rosids</taxon>
        <taxon>fabids</taxon>
        <taxon>Malpighiales</taxon>
        <taxon>Euphorbiaceae</taxon>
        <taxon>Crotonoideae</taxon>
        <taxon>Micrandreae</taxon>
        <taxon>Hevea</taxon>
    </lineage>
</organism>
<feature type="compositionally biased region" description="Polar residues" evidence="2">
    <location>
        <begin position="29"/>
        <end position="38"/>
    </location>
</feature>
<accession>A0ABQ9LIB3</accession>